<dbReference type="AlphaFoldDB" id="A0A0L9VLP4"/>
<name>A0A0L9VLP4_PHAAN</name>
<sequence length="105" mass="11789">MRQFMQQFESYWMHPQSSPVQEHVVPPIDGIGTMLVAHGTMFQAATIIHGMELSEHEVKVSVDDIIIPNASIPWSTNEIFTVAQTFESFIAWLKHLVGSVSNPPI</sequence>
<protein>
    <recommendedName>
        <fullName evidence="1">DUF8039 domain-containing protein</fullName>
    </recommendedName>
</protein>
<accession>A0A0L9VLP4</accession>
<dbReference type="InterPro" id="IPR058352">
    <property type="entry name" value="DUF8039"/>
</dbReference>
<gene>
    <name evidence="2" type="ORF">LR48_Vigan10g172400</name>
</gene>
<organism evidence="2 3">
    <name type="scientific">Phaseolus angularis</name>
    <name type="common">Azuki bean</name>
    <name type="synonym">Vigna angularis</name>
    <dbReference type="NCBI Taxonomy" id="3914"/>
    <lineage>
        <taxon>Eukaryota</taxon>
        <taxon>Viridiplantae</taxon>
        <taxon>Streptophyta</taxon>
        <taxon>Embryophyta</taxon>
        <taxon>Tracheophyta</taxon>
        <taxon>Spermatophyta</taxon>
        <taxon>Magnoliopsida</taxon>
        <taxon>eudicotyledons</taxon>
        <taxon>Gunneridae</taxon>
        <taxon>Pentapetalae</taxon>
        <taxon>rosids</taxon>
        <taxon>fabids</taxon>
        <taxon>Fabales</taxon>
        <taxon>Fabaceae</taxon>
        <taxon>Papilionoideae</taxon>
        <taxon>50 kb inversion clade</taxon>
        <taxon>NPAAA clade</taxon>
        <taxon>indigoferoid/millettioid clade</taxon>
        <taxon>Phaseoleae</taxon>
        <taxon>Vigna</taxon>
    </lineage>
</organism>
<dbReference type="Proteomes" id="UP000053144">
    <property type="component" value="Chromosome 10"/>
</dbReference>
<proteinExistence type="predicted"/>
<dbReference type="Gramene" id="KOM55832">
    <property type="protein sequence ID" value="KOM55832"/>
    <property type="gene ID" value="LR48_Vigan10g172400"/>
</dbReference>
<evidence type="ECO:0000313" key="3">
    <source>
        <dbReference type="Proteomes" id="UP000053144"/>
    </source>
</evidence>
<feature type="domain" description="DUF8039" evidence="1">
    <location>
        <begin position="33"/>
        <end position="97"/>
    </location>
</feature>
<reference evidence="3" key="1">
    <citation type="journal article" date="2015" name="Proc. Natl. Acad. Sci. U.S.A.">
        <title>Genome sequencing of adzuki bean (Vigna angularis) provides insight into high starch and low fat accumulation and domestication.</title>
        <authorList>
            <person name="Yang K."/>
            <person name="Tian Z."/>
            <person name="Chen C."/>
            <person name="Luo L."/>
            <person name="Zhao B."/>
            <person name="Wang Z."/>
            <person name="Yu L."/>
            <person name="Li Y."/>
            <person name="Sun Y."/>
            <person name="Li W."/>
            <person name="Chen Y."/>
            <person name="Li Y."/>
            <person name="Zhang Y."/>
            <person name="Ai D."/>
            <person name="Zhao J."/>
            <person name="Shang C."/>
            <person name="Ma Y."/>
            <person name="Wu B."/>
            <person name="Wang M."/>
            <person name="Gao L."/>
            <person name="Sun D."/>
            <person name="Zhang P."/>
            <person name="Guo F."/>
            <person name="Wang W."/>
            <person name="Li Y."/>
            <person name="Wang J."/>
            <person name="Varshney R.K."/>
            <person name="Wang J."/>
            <person name="Ling H.Q."/>
            <person name="Wan P."/>
        </authorList>
    </citation>
    <scope>NUCLEOTIDE SEQUENCE</scope>
    <source>
        <strain evidence="3">cv. Jingnong 6</strain>
    </source>
</reference>
<evidence type="ECO:0000259" key="1">
    <source>
        <dbReference type="Pfam" id="PF26133"/>
    </source>
</evidence>
<dbReference type="Pfam" id="PF26133">
    <property type="entry name" value="DUF8039"/>
    <property type="match status" value="1"/>
</dbReference>
<evidence type="ECO:0000313" key="2">
    <source>
        <dbReference type="EMBL" id="KOM55832.1"/>
    </source>
</evidence>
<dbReference type="EMBL" id="CM003380">
    <property type="protein sequence ID" value="KOM55832.1"/>
    <property type="molecule type" value="Genomic_DNA"/>
</dbReference>